<protein>
    <recommendedName>
        <fullName evidence="3">Haloacid dehalogenase</fullName>
    </recommendedName>
</protein>
<dbReference type="AlphaFoldDB" id="A0A1Q2CPZ5"/>
<dbReference type="PANTHER" id="PTHR43611">
    <property type="entry name" value="ALPHA-D-GLUCOSE 1-PHOSPHATE PHOSPHATASE"/>
    <property type="match status" value="1"/>
</dbReference>
<dbReference type="Pfam" id="PF00702">
    <property type="entry name" value="Hydrolase"/>
    <property type="match status" value="1"/>
</dbReference>
<dbReference type="InterPro" id="IPR023214">
    <property type="entry name" value="HAD_sf"/>
</dbReference>
<dbReference type="InterPro" id="IPR036412">
    <property type="entry name" value="HAD-like_sf"/>
</dbReference>
<reference evidence="2" key="1">
    <citation type="submission" date="2017-02" db="EMBL/GenBank/DDBJ databases">
        <title>Tessaracoccus aquaemaris sp. nov., isolated from the intestine of a Korean rockfish, Sebastes schlegelii, in a marine aquaculture pond.</title>
        <authorList>
            <person name="Tak E.J."/>
            <person name="Bae J.-W."/>
        </authorList>
    </citation>
    <scope>NUCLEOTIDE SEQUENCE [LARGE SCALE GENOMIC DNA]</scope>
    <source>
        <strain evidence="2">NSG39</strain>
    </source>
</reference>
<dbReference type="PANTHER" id="PTHR43611:SF3">
    <property type="entry name" value="FLAVIN MONONUCLEOTIDE HYDROLASE 1, CHLOROPLATIC"/>
    <property type="match status" value="1"/>
</dbReference>
<dbReference type="SUPFAM" id="SSF56784">
    <property type="entry name" value="HAD-like"/>
    <property type="match status" value="1"/>
</dbReference>
<evidence type="ECO:0000313" key="2">
    <source>
        <dbReference type="Proteomes" id="UP000188145"/>
    </source>
</evidence>
<dbReference type="KEGG" id="tes:BW730_12490"/>
<name>A0A1Q2CPZ5_9ACTN</name>
<sequence length="198" mass="21722">MIQAVVFDLGEVLASPPSLLPGHAARLGVEESALRAHYWDGRPDYDAGSSDADYWGPLLERLGVDATPELIDDTARYDASCWSELRATARQLLRDVRGAGTTVAILSNAPVAMKVAADTAPWREDVHHLFISGTLGVVKPDHDIYRHVERRLGLEGREIAFVDDRLPNVEAAAELGWQAHHWVSDADTRVWLVGLGVI</sequence>
<accession>A0A1Q2CPZ5</accession>
<dbReference type="PRINTS" id="PR00413">
    <property type="entry name" value="HADHALOGNASE"/>
</dbReference>
<dbReference type="Proteomes" id="UP000188145">
    <property type="component" value="Chromosome"/>
</dbReference>
<keyword evidence="2" id="KW-1185">Reference proteome</keyword>
<dbReference type="SFLD" id="SFLDG01129">
    <property type="entry name" value="C1.5:_HAD__Beta-PGM__Phosphata"/>
    <property type="match status" value="1"/>
</dbReference>
<dbReference type="InterPro" id="IPR006439">
    <property type="entry name" value="HAD-SF_hydro_IA"/>
</dbReference>
<dbReference type="SFLD" id="SFLDS00003">
    <property type="entry name" value="Haloacid_Dehalogenase"/>
    <property type="match status" value="1"/>
</dbReference>
<evidence type="ECO:0000313" key="1">
    <source>
        <dbReference type="EMBL" id="AQP48197.1"/>
    </source>
</evidence>
<dbReference type="CDD" id="cd02603">
    <property type="entry name" value="HAD_sEH-N_like"/>
    <property type="match status" value="1"/>
</dbReference>
<dbReference type="NCBIfam" id="TIGR01509">
    <property type="entry name" value="HAD-SF-IA-v3"/>
    <property type="match status" value="1"/>
</dbReference>
<evidence type="ECO:0008006" key="3">
    <source>
        <dbReference type="Google" id="ProtNLM"/>
    </source>
</evidence>
<organism evidence="1 2">
    <name type="scientific">Tessaracoccus aquimaris</name>
    <dbReference type="NCBI Taxonomy" id="1332264"/>
    <lineage>
        <taxon>Bacteria</taxon>
        <taxon>Bacillati</taxon>
        <taxon>Actinomycetota</taxon>
        <taxon>Actinomycetes</taxon>
        <taxon>Propionibacteriales</taxon>
        <taxon>Propionibacteriaceae</taxon>
        <taxon>Tessaracoccus</taxon>
    </lineage>
</organism>
<dbReference type="RefSeq" id="WP_077686523.1">
    <property type="nucleotide sequence ID" value="NZ_CP019606.1"/>
</dbReference>
<gene>
    <name evidence="1" type="ORF">BW730_12490</name>
</gene>
<proteinExistence type="predicted"/>
<dbReference type="OrthoDB" id="9795007at2"/>
<dbReference type="STRING" id="1332264.BW730_12490"/>
<dbReference type="EMBL" id="CP019606">
    <property type="protein sequence ID" value="AQP48197.1"/>
    <property type="molecule type" value="Genomic_DNA"/>
</dbReference>
<dbReference type="Gene3D" id="3.40.50.1000">
    <property type="entry name" value="HAD superfamily/HAD-like"/>
    <property type="match status" value="1"/>
</dbReference>